<reference evidence="1 4" key="1">
    <citation type="submission" date="2016-08" db="EMBL/GenBank/DDBJ databases">
        <title>Candidatus Dactylopiibacterium carminicum genome sequence.</title>
        <authorList>
            <person name="Ramirez-Puebla S.T."/>
            <person name="Ormeno-Orrillo E."/>
            <person name="Vera-Ponce De Leon A."/>
            <person name="Luis L."/>
            <person name="Sanchez-Flores A."/>
            <person name="Monica R."/>
            <person name="Martinez-Romero E."/>
        </authorList>
    </citation>
    <scope>NUCLEOTIDE SEQUENCE [LARGE SCALE GENOMIC DNA]</scope>
    <source>
        <strain evidence="1">END1</strain>
    </source>
</reference>
<dbReference type="EMBL" id="MDUX01000019">
    <property type="protein sequence ID" value="KAF7599532.1"/>
    <property type="molecule type" value="Genomic_DNA"/>
</dbReference>
<dbReference type="Pfam" id="PF07009">
    <property type="entry name" value="NusG_II"/>
    <property type="match status" value="1"/>
</dbReference>
<organism evidence="2 3">
    <name type="scientific">Candidatus Dactylopiibacterium carminicum</name>
    <dbReference type="NCBI Taxonomy" id="857335"/>
    <lineage>
        <taxon>Bacteria</taxon>
        <taxon>Pseudomonadati</taxon>
        <taxon>Pseudomonadota</taxon>
        <taxon>Betaproteobacteria</taxon>
        <taxon>Rhodocyclales</taxon>
        <taxon>Rhodocyclaceae</taxon>
        <taxon>Candidatus Dactylopiibacterium</taxon>
    </lineage>
</organism>
<dbReference type="Proteomes" id="UP000216107">
    <property type="component" value="Unassembled WGS sequence"/>
</dbReference>
<gene>
    <name evidence="1" type="ORF">BGI27_07420</name>
    <name evidence="2" type="ORF">CGU29_04690</name>
</gene>
<dbReference type="CDD" id="cd09910">
    <property type="entry name" value="NGN-insert_like"/>
    <property type="match status" value="1"/>
</dbReference>
<evidence type="ECO:0000313" key="1">
    <source>
        <dbReference type="EMBL" id="KAF7599532.1"/>
    </source>
</evidence>
<evidence type="ECO:0000313" key="4">
    <source>
        <dbReference type="Proteomes" id="UP000623509"/>
    </source>
</evidence>
<dbReference type="AlphaFoldDB" id="A0A272EW45"/>
<name>A0A272EW45_9RHOO</name>
<protein>
    <submittedName>
        <fullName evidence="2">Uncharacterized protein</fullName>
    </submittedName>
</protein>
<accession>A0A272EW45</accession>
<dbReference type="Gene3D" id="2.60.320.10">
    <property type="entry name" value="N-utilization substance G protein NusG, insert domain"/>
    <property type="match status" value="1"/>
</dbReference>
<evidence type="ECO:0000313" key="2">
    <source>
        <dbReference type="EMBL" id="PAS94329.1"/>
    </source>
</evidence>
<dbReference type="EMBL" id="NMRN01000008">
    <property type="protein sequence ID" value="PAS94329.1"/>
    <property type="molecule type" value="Genomic_DNA"/>
</dbReference>
<dbReference type="Proteomes" id="UP000623509">
    <property type="component" value="Unassembled WGS sequence"/>
</dbReference>
<proteinExistence type="predicted"/>
<sequence>MRAGDWLVLLVAIVATLAAARSLWRSDVPEHALVRLRGEVVARLSLDKPAEFRVRGPLGETLIEVQPGRARVAIDPGPRQYCVKQGWLTRAGAVAICAPNEISLQLDARRSLYDSLVY</sequence>
<reference evidence="2 3" key="2">
    <citation type="submission" date="2017-07" db="EMBL/GenBank/DDBJ databases">
        <title>Candidatus Dactylopiibacterium carminicum, a nitrogen-fixing symbiont of the cochineal insect Dactylopius coccus and Dactylopius opuntiae (Hemiptera: Coccoidea: Dactylopiidae).</title>
        <authorList>
            <person name="Vera A."/>
        </authorList>
    </citation>
    <scope>NUCLEOTIDE SEQUENCE [LARGE SCALE GENOMIC DNA]</scope>
    <source>
        <strain evidence="2 3">NFDCM</strain>
    </source>
</reference>
<comment type="caution">
    <text evidence="2">The sequence shown here is derived from an EMBL/GenBank/DDBJ whole genome shotgun (WGS) entry which is preliminary data.</text>
</comment>
<dbReference type="OrthoDB" id="47603at2"/>
<keyword evidence="4" id="KW-1185">Reference proteome</keyword>
<dbReference type="InterPro" id="IPR038690">
    <property type="entry name" value="NusG_2_sf"/>
</dbReference>
<evidence type="ECO:0000313" key="3">
    <source>
        <dbReference type="Proteomes" id="UP000216107"/>
    </source>
</evidence>